<dbReference type="InterPro" id="IPR001431">
    <property type="entry name" value="Pept_M16_Zn_BS"/>
</dbReference>
<gene>
    <name evidence="6" type="ORF">RM540_07560</name>
</gene>
<dbReference type="SUPFAM" id="SSF63411">
    <property type="entry name" value="LuxS/MPP-like metallohydrolase"/>
    <property type="match status" value="2"/>
</dbReference>
<dbReference type="Proteomes" id="UP001267426">
    <property type="component" value="Unassembled WGS sequence"/>
</dbReference>
<dbReference type="EMBL" id="JAVRHT010000014">
    <property type="protein sequence ID" value="MDT0631604.1"/>
    <property type="molecule type" value="Genomic_DNA"/>
</dbReference>
<keyword evidence="7" id="KW-1185">Reference proteome</keyword>
<dbReference type="InterPro" id="IPR050361">
    <property type="entry name" value="MPP/UQCRC_Complex"/>
</dbReference>
<dbReference type="InterPro" id="IPR011765">
    <property type="entry name" value="Pept_M16_N"/>
</dbReference>
<evidence type="ECO:0000259" key="4">
    <source>
        <dbReference type="Pfam" id="PF00675"/>
    </source>
</evidence>
<protein>
    <submittedName>
        <fullName evidence="6">Pitrilysin family protein</fullName>
    </submittedName>
</protein>
<dbReference type="Gene3D" id="3.30.830.10">
    <property type="entry name" value="Metalloenzyme, LuxS/M16 peptidase-like"/>
    <property type="match status" value="2"/>
</dbReference>
<dbReference type="RefSeq" id="WP_311662946.1">
    <property type="nucleotide sequence ID" value="NZ_JAVRHT010000014.1"/>
</dbReference>
<reference evidence="6 7" key="1">
    <citation type="submission" date="2023-09" db="EMBL/GenBank/DDBJ databases">
        <authorList>
            <person name="Rey-Velasco X."/>
        </authorList>
    </citation>
    <scope>NUCLEOTIDE SEQUENCE [LARGE SCALE GENOMIC DNA]</scope>
    <source>
        <strain evidence="6 7">F394</strain>
    </source>
</reference>
<comment type="caution">
    <text evidence="6">The sequence shown here is derived from an EMBL/GenBank/DDBJ whole genome shotgun (WGS) entry which is preliminary data.</text>
</comment>
<accession>A0ABU3BQN4</accession>
<comment type="cofactor">
    <cofactor evidence="1">
        <name>Zn(2+)</name>
        <dbReference type="ChEBI" id="CHEBI:29105"/>
    </cofactor>
</comment>
<organism evidence="6 7">
    <name type="scientific">Rubrivirga litoralis</name>
    <dbReference type="NCBI Taxonomy" id="3075598"/>
    <lineage>
        <taxon>Bacteria</taxon>
        <taxon>Pseudomonadati</taxon>
        <taxon>Rhodothermota</taxon>
        <taxon>Rhodothermia</taxon>
        <taxon>Rhodothermales</taxon>
        <taxon>Rubricoccaceae</taxon>
        <taxon>Rubrivirga</taxon>
    </lineage>
</organism>
<feature type="domain" description="Peptidase M16 C-terminal" evidence="5">
    <location>
        <begin position="172"/>
        <end position="346"/>
    </location>
</feature>
<feature type="domain" description="Peptidase M16 N-terminal" evidence="4">
    <location>
        <begin position="18"/>
        <end position="165"/>
    </location>
</feature>
<evidence type="ECO:0000256" key="2">
    <source>
        <dbReference type="ARBA" id="ARBA00007261"/>
    </source>
</evidence>
<evidence type="ECO:0000313" key="6">
    <source>
        <dbReference type="EMBL" id="MDT0631604.1"/>
    </source>
</evidence>
<sequence>MPEITPGFQRTVLDNGVRVLTESVPSVHSVAVGAWVDAGSRDERPAQGGITHFIEHMVFKGTRRRRGYLINQRMESVGGYLNAFTTKEHTCFYARGLDEHLGRALETVVDLVTEPTLPPREIEKEKDVVVEEIKMYEDAPEDHVFDHYEAVLYPDHPLGRPVIGTPETVRSFSQADLEGYIGQHYVPNRLVVSVAGRARHRDVVRHVERLLDGFERAPRPSSREPADGYAPAEVTIERPVQQAHLVLGTRSLGAQDPRRTVLSVLNTILGGGMSSRLNQNIREKYGWCYSVYSFVNVQTDSGDVGVYIGTDASRVDRSRVLIERELNKLAESPVSDRMLTRAKHQLKGSIVLGLESLSNRMQRAGRVELVHGREVPVEEVVAEIEAVTAEDVRALAEDLFAPGRLSTVALLPSAEAR</sequence>
<evidence type="ECO:0000259" key="5">
    <source>
        <dbReference type="Pfam" id="PF05193"/>
    </source>
</evidence>
<name>A0ABU3BQN4_9BACT</name>
<evidence type="ECO:0000256" key="3">
    <source>
        <dbReference type="RuleBase" id="RU004447"/>
    </source>
</evidence>
<evidence type="ECO:0000256" key="1">
    <source>
        <dbReference type="ARBA" id="ARBA00001947"/>
    </source>
</evidence>
<dbReference type="Pfam" id="PF05193">
    <property type="entry name" value="Peptidase_M16_C"/>
    <property type="match status" value="1"/>
</dbReference>
<dbReference type="InterPro" id="IPR007863">
    <property type="entry name" value="Peptidase_M16_C"/>
</dbReference>
<dbReference type="PANTHER" id="PTHR11851">
    <property type="entry name" value="METALLOPROTEASE"/>
    <property type="match status" value="1"/>
</dbReference>
<dbReference type="Pfam" id="PF00675">
    <property type="entry name" value="Peptidase_M16"/>
    <property type="match status" value="1"/>
</dbReference>
<dbReference type="PROSITE" id="PS00143">
    <property type="entry name" value="INSULINASE"/>
    <property type="match status" value="1"/>
</dbReference>
<dbReference type="PANTHER" id="PTHR11851:SF49">
    <property type="entry name" value="MITOCHONDRIAL-PROCESSING PEPTIDASE SUBUNIT ALPHA"/>
    <property type="match status" value="1"/>
</dbReference>
<evidence type="ECO:0000313" key="7">
    <source>
        <dbReference type="Proteomes" id="UP001267426"/>
    </source>
</evidence>
<comment type="similarity">
    <text evidence="2 3">Belongs to the peptidase M16 family.</text>
</comment>
<proteinExistence type="inferred from homology"/>
<dbReference type="InterPro" id="IPR011249">
    <property type="entry name" value="Metalloenz_LuxS/M16"/>
</dbReference>